<proteinExistence type="predicted"/>
<evidence type="ECO:0000256" key="1">
    <source>
        <dbReference type="SAM" id="SignalP"/>
    </source>
</evidence>
<feature type="signal peptide" evidence="1">
    <location>
        <begin position="1"/>
        <end position="22"/>
    </location>
</feature>
<sequence precursor="true">MRMVLAMGVLGFCALSIGCGPAATPPAAGPSAEGKAFLLSAEPMGAKGVKQLKVDAKDGDEIVAEGRIGGDAKPWIEGQAAFLVVDKSLSPCAGDEGCPTPWDYCCSTNELPECKAIVKFVDASDKPLATDARKLLGVKELQTVVVRGKAKRDEAGNLTVLATGIFVRN</sequence>
<dbReference type="PROSITE" id="PS51257">
    <property type="entry name" value="PROKAR_LIPOPROTEIN"/>
    <property type="match status" value="1"/>
</dbReference>
<dbReference type="EMBL" id="CP036274">
    <property type="protein sequence ID" value="QDU26699.1"/>
    <property type="molecule type" value="Genomic_DNA"/>
</dbReference>
<evidence type="ECO:0000313" key="2">
    <source>
        <dbReference type="EMBL" id="QDU26699.1"/>
    </source>
</evidence>
<accession>A0A517Y8Y2</accession>
<dbReference type="KEGG" id="aagg:ETAA8_17800"/>
<gene>
    <name evidence="2" type="ORF">ETAA8_17800</name>
</gene>
<keyword evidence="3" id="KW-1185">Reference proteome</keyword>
<dbReference type="AlphaFoldDB" id="A0A517Y8Y2"/>
<reference evidence="2 3" key="1">
    <citation type="submission" date="2019-02" db="EMBL/GenBank/DDBJ databases">
        <title>Deep-cultivation of Planctomycetes and their phenomic and genomic characterization uncovers novel biology.</title>
        <authorList>
            <person name="Wiegand S."/>
            <person name="Jogler M."/>
            <person name="Boedeker C."/>
            <person name="Pinto D."/>
            <person name="Vollmers J."/>
            <person name="Rivas-Marin E."/>
            <person name="Kohn T."/>
            <person name="Peeters S.H."/>
            <person name="Heuer A."/>
            <person name="Rast P."/>
            <person name="Oberbeckmann S."/>
            <person name="Bunk B."/>
            <person name="Jeske O."/>
            <person name="Meyerdierks A."/>
            <person name="Storesund J.E."/>
            <person name="Kallscheuer N."/>
            <person name="Luecker S."/>
            <person name="Lage O.M."/>
            <person name="Pohl T."/>
            <person name="Merkel B.J."/>
            <person name="Hornburger P."/>
            <person name="Mueller R.-W."/>
            <person name="Bruemmer F."/>
            <person name="Labrenz M."/>
            <person name="Spormann A.M."/>
            <person name="Op den Camp H."/>
            <person name="Overmann J."/>
            <person name="Amann R."/>
            <person name="Jetten M.S.M."/>
            <person name="Mascher T."/>
            <person name="Medema M.H."/>
            <person name="Devos D.P."/>
            <person name="Kaster A.-K."/>
            <person name="Ovreas L."/>
            <person name="Rohde M."/>
            <person name="Galperin M.Y."/>
            <person name="Jogler C."/>
        </authorList>
    </citation>
    <scope>NUCLEOTIDE SEQUENCE [LARGE SCALE GENOMIC DNA]</scope>
    <source>
        <strain evidence="2 3">ETA_A8</strain>
    </source>
</reference>
<feature type="chain" id="PRO_5022046517" evidence="1">
    <location>
        <begin position="23"/>
        <end position="169"/>
    </location>
</feature>
<dbReference type="Proteomes" id="UP000315017">
    <property type="component" value="Chromosome"/>
</dbReference>
<organism evidence="2 3">
    <name type="scientific">Anatilimnocola aggregata</name>
    <dbReference type="NCBI Taxonomy" id="2528021"/>
    <lineage>
        <taxon>Bacteria</taxon>
        <taxon>Pseudomonadati</taxon>
        <taxon>Planctomycetota</taxon>
        <taxon>Planctomycetia</taxon>
        <taxon>Pirellulales</taxon>
        <taxon>Pirellulaceae</taxon>
        <taxon>Anatilimnocola</taxon>
    </lineage>
</organism>
<evidence type="ECO:0000313" key="3">
    <source>
        <dbReference type="Proteomes" id="UP000315017"/>
    </source>
</evidence>
<keyword evidence="1" id="KW-0732">Signal</keyword>
<dbReference type="RefSeq" id="WP_238397705.1">
    <property type="nucleotide sequence ID" value="NZ_CP036274.1"/>
</dbReference>
<name>A0A517Y8Y2_9BACT</name>
<protein>
    <submittedName>
        <fullName evidence="2">Uncharacterized protein</fullName>
    </submittedName>
</protein>